<dbReference type="SUPFAM" id="SSF55545">
    <property type="entry name" value="beta-N-acetylhexosaminidase-like domain"/>
    <property type="match status" value="1"/>
</dbReference>
<evidence type="ECO:0000256" key="6">
    <source>
        <dbReference type="SAM" id="MobiDB-lite"/>
    </source>
</evidence>
<feature type="domain" description="Glycoside hydrolase family 20 catalytic" evidence="8">
    <location>
        <begin position="159"/>
        <end position="506"/>
    </location>
</feature>
<dbReference type="InterPro" id="IPR015883">
    <property type="entry name" value="Glyco_hydro_20_cat"/>
</dbReference>
<protein>
    <recommendedName>
        <fullName evidence="3">beta-N-acetylhexosaminidase</fullName>
        <ecNumber evidence="3">3.2.1.52</ecNumber>
    </recommendedName>
</protein>
<organism evidence="10 11">
    <name type="scientific">Pedobacter gandavensis</name>
    <dbReference type="NCBI Taxonomy" id="2679963"/>
    <lineage>
        <taxon>Bacteria</taxon>
        <taxon>Pseudomonadati</taxon>
        <taxon>Bacteroidota</taxon>
        <taxon>Sphingobacteriia</taxon>
        <taxon>Sphingobacteriales</taxon>
        <taxon>Sphingobacteriaceae</taxon>
        <taxon>Pedobacter</taxon>
    </lineage>
</organism>
<dbReference type="PANTHER" id="PTHR22600:SF57">
    <property type="entry name" value="BETA-N-ACETYLHEXOSAMINIDASE"/>
    <property type="match status" value="1"/>
</dbReference>
<evidence type="ECO:0000256" key="1">
    <source>
        <dbReference type="ARBA" id="ARBA00001231"/>
    </source>
</evidence>
<dbReference type="EC" id="3.2.1.52" evidence="3"/>
<feature type="signal peptide" evidence="7">
    <location>
        <begin position="1"/>
        <end position="19"/>
    </location>
</feature>
<evidence type="ECO:0000256" key="7">
    <source>
        <dbReference type="SAM" id="SignalP"/>
    </source>
</evidence>
<dbReference type="SUPFAM" id="SSF51445">
    <property type="entry name" value="(Trans)glycosidases"/>
    <property type="match status" value="1"/>
</dbReference>
<proteinExistence type="inferred from homology"/>
<keyword evidence="5" id="KW-0326">Glycosidase</keyword>
<name>A0ABR6ETM2_9SPHI</name>
<dbReference type="Gene3D" id="3.30.379.10">
    <property type="entry name" value="Chitobiase/beta-hexosaminidase domain 2-like"/>
    <property type="match status" value="1"/>
</dbReference>
<evidence type="ECO:0000259" key="9">
    <source>
        <dbReference type="Pfam" id="PF02838"/>
    </source>
</evidence>
<dbReference type="CDD" id="cd06563">
    <property type="entry name" value="GH20_chitobiase-like"/>
    <property type="match status" value="1"/>
</dbReference>
<keyword evidence="4" id="KW-0378">Hydrolase</keyword>
<dbReference type="Pfam" id="PF02838">
    <property type="entry name" value="Glyco_hydro_20b"/>
    <property type="match status" value="1"/>
</dbReference>
<dbReference type="Pfam" id="PF00728">
    <property type="entry name" value="Glyco_hydro_20"/>
    <property type="match status" value="1"/>
</dbReference>
<dbReference type="InterPro" id="IPR017853">
    <property type="entry name" value="GH"/>
</dbReference>
<dbReference type="Proteomes" id="UP000636110">
    <property type="component" value="Unassembled WGS sequence"/>
</dbReference>
<dbReference type="InterPro" id="IPR015882">
    <property type="entry name" value="HEX_bac_N"/>
</dbReference>
<accession>A0ABR6ETM2</accession>
<feature type="domain" description="Beta-hexosaminidase bacterial type N-terminal" evidence="9">
    <location>
        <begin position="25"/>
        <end position="153"/>
    </location>
</feature>
<dbReference type="PRINTS" id="PR00738">
    <property type="entry name" value="GLHYDRLASE20"/>
</dbReference>
<reference evidence="10 11" key="1">
    <citation type="submission" date="2019-11" db="EMBL/GenBank/DDBJ databases">
        <title>Description of Pedobacter sp. LMG 31462T.</title>
        <authorList>
            <person name="Carlier A."/>
            <person name="Qi S."/>
            <person name="Vandamme P."/>
        </authorList>
    </citation>
    <scope>NUCLEOTIDE SEQUENCE [LARGE SCALE GENOMIC DNA]</scope>
    <source>
        <strain evidence="10 11">LMG 31462</strain>
    </source>
</reference>
<sequence length="610" mass="69049">MIKAVTLLICLLVQSSLFAQDNLSALIPFPNKIVQKDMQRKFTIAEGTYIELSSDSLSFEAEYLQKMLRERMGVTLSIKKGPAKNGKAIKLEITPSIKGREHYVLNISDRGISVTGATRGAVFYGITTLDQILLGDIINTKQRRVSALLIEDQPRIASRMLMLDPARHFLPIDDVKLFVAQMAKYKYNVLQLHLTDDQGWRIEIKKYPMLTDIGARRNPKGGMKGPDNGFYTQEQLRDLVRYAADRNVEIIPEIDIPGHTSAIIAAYPQLGCKHTDTLTKVIGKNMNLMLCASNDAVYEMYKNIIGELAAVFPSKQIHLGGDESVIEENWAKCDRCQSLKKRLNYEKDSSLMNYFFGKMLSFVREEGKLPLLWCELDNIRLPASKYLFSYPKDATLISWRNDLTPKCIELTRQSGNPLILAPGEFTYFDYPQYTNDLPEENNWGMPITTLKKVYAFDPGYGLSEQDQAHIVGVCGTLWGEAIKDINRAFYMTYPRALALAEAGWTNMEHRSWDSFRDRMYSNLSYLLKAGVSFRVPFELAQKEGNRDGVAHGLFENIGHMIGATAKTGTDLLNALMEPVYVASEVNPVEEAEKRREKKRENLDQSQGIGR</sequence>
<feature type="chain" id="PRO_5046500270" description="beta-N-acetylhexosaminidase" evidence="7">
    <location>
        <begin position="20"/>
        <end position="610"/>
    </location>
</feature>
<dbReference type="Gene3D" id="3.20.20.80">
    <property type="entry name" value="Glycosidases"/>
    <property type="match status" value="1"/>
</dbReference>
<evidence type="ECO:0000256" key="4">
    <source>
        <dbReference type="ARBA" id="ARBA00022801"/>
    </source>
</evidence>
<comment type="similarity">
    <text evidence="2">Belongs to the glycosyl hydrolase 20 family.</text>
</comment>
<feature type="compositionally biased region" description="Basic and acidic residues" evidence="6">
    <location>
        <begin position="590"/>
        <end position="602"/>
    </location>
</feature>
<gene>
    <name evidence="10" type="ORF">GM920_06780</name>
</gene>
<keyword evidence="7" id="KW-0732">Signal</keyword>
<evidence type="ECO:0000313" key="11">
    <source>
        <dbReference type="Proteomes" id="UP000636110"/>
    </source>
</evidence>
<evidence type="ECO:0000256" key="2">
    <source>
        <dbReference type="ARBA" id="ARBA00006285"/>
    </source>
</evidence>
<evidence type="ECO:0000313" key="10">
    <source>
        <dbReference type="EMBL" id="MBB2148613.1"/>
    </source>
</evidence>
<keyword evidence="11" id="KW-1185">Reference proteome</keyword>
<comment type="caution">
    <text evidence="10">The sequence shown here is derived from an EMBL/GenBank/DDBJ whole genome shotgun (WGS) entry which is preliminary data.</text>
</comment>
<dbReference type="InterPro" id="IPR029018">
    <property type="entry name" value="Hex-like_dom2"/>
</dbReference>
<dbReference type="InterPro" id="IPR025705">
    <property type="entry name" value="Beta_hexosaminidase_sua/sub"/>
</dbReference>
<dbReference type="EMBL" id="WNXC01000001">
    <property type="protein sequence ID" value="MBB2148613.1"/>
    <property type="molecule type" value="Genomic_DNA"/>
</dbReference>
<evidence type="ECO:0000256" key="3">
    <source>
        <dbReference type="ARBA" id="ARBA00012663"/>
    </source>
</evidence>
<dbReference type="PANTHER" id="PTHR22600">
    <property type="entry name" value="BETA-HEXOSAMINIDASE"/>
    <property type="match status" value="1"/>
</dbReference>
<feature type="region of interest" description="Disordered" evidence="6">
    <location>
        <begin position="588"/>
        <end position="610"/>
    </location>
</feature>
<evidence type="ECO:0000256" key="5">
    <source>
        <dbReference type="ARBA" id="ARBA00023295"/>
    </source>
</evidence>
<comment type="catalytic activity">
    <reaction evidence="1">
        <text>Hydrolysis of terminal non-reducing N-acetyl-D-hexosamine residues in N-acetyl-beta-D-hexosaminides.</text>
        <dbReference type="EC" id="3.2.1.52"/>
    </reaction>
</comment>
<evidence type="ECO:0000259" key="8">
    <source>
        <dbReference type="Pfam" id="PF00728"/>
    </source>
</evidence>